<evidence type="ECO:0000313" key="3">
    <source>
        <dbReference type="EMBL" id="KAK8744623.1"/>
    </source>
</evidence>
<dbReference type="Pfam" id="PF20700">
    <property type="entry name" value="Mutator"/>
    <property type="match status" value="1"/>
</dbReference>
<dbReference type="EMBL" id="JARKIK010000021">
    <property type="protein sequence ID" value="KAK8744623.1"/>
    <property type="molecule type" value="Genomic_DNA"/>
</dbReference>
<dbReference type="AlphaFoldDB" id="A0AAW0XZ68"/>
<dbReference type="InterPro" id="IPR049012">
    <property type="entry name" value="Mutator_transp_dom"/>
</dbReference>
<feature type="region of interest" description="Disordered" evidence="1">
    <location>
        <begin position="26"/>
        <end position="77"/>
    </location>
</feature>
<organism evidence="3 4">
    <name type="scientific">Cherax quadricarinatus</name>
    <name type="common">Australian red claw crayfish</name>
    <dbReference type="NCBI Taxonomy" id="27406"/>
    <lineage>
        <taxon>Eukaryota</taxon>
        <taxon>Metazoa</taxon>
        <taxon>Ecdysozoa</taxon>
        <taxon>Arthropoda</taxon>
        <taxon>Crustacea</taxon>
        <taxon>Multicrustacea</taxon>
        <taxon>Malacostraca</taxon>
        <taxon>Eumalacostraca</taxon>
        <taxon>Eucarida</taxon>
        <taxon>Decapoda</taxon>
        <taxon>Pleocyemata</taxon>
        <taxon>Astacidea</taxon>
        <taxon>Parastacoidea</taxon>
        <taxon>Parastacidae</taxon>
        <taxon>Cherax</taxon>
    </lineage>
</organism>
<evidence type="ECO:0000256" key="1">
    <source>
        <dbReference type="SAM" id="MobiDB-lite"/>
    </source>
</evidence>
<comment type="caution">
    <text evidence="3">The sequence shown here is derived from an EMBL/GenBank/DDBJ whole genome shotgun (WGS) entry which is preliminary data.</text>
</comment>
<feature type="domain" description="Mutator-like transposase" evidence="2">
    <location>
        <begin position="203"/>
        <end position="388"/>
    </location>
</feature>
<evidence type="ECO:0000259" key="2">
    <source>
        <dbReference type="Pfam" id="PF20700"/>
    </source>
</evidence>
<reference evidence="3 4" key="1">
    <citation type="journal article" date="2024" name="BMC Genomics">
        <title>Genome assembly of redclaw crayfish (Cherax quadricarinatus) provides insights into its immune adaptation and hypoxia tolerance.</title>
        <authorList>
            <person name="Liu Z."/>
            <person name="Zheng J."/>
            <person name="Li H."/>
            <person name="Fang K."/>
            <person name="Wang S."/>
            <person name="He J."/>
            <person name="Zhou D."/>
            <person name="Weng S."/>
            <person name="Chi M."/>
            <person name="Gu Z."/>
            <person name="He J."/>
            <person name="Li F."/>
            <person name="Wang M."/>
        </authorList>
    </citation>
    <scope>NUCLEOTIDE SEQUENCE [LARGE SCALE GENOMIC DNA]</scope>
    <source>
        <strain evidence="3">ZL_2023a</strain>
    </source>
</reference>
<name>A0AAW0XZ68_CHEQU</name>
<dbReference type="Proteomes" id="UP001445076">
    <property type="component" value="Unassembled WGS sequence"/>
</dbReference>
<proteinExistence type="predicted"/>
<sequence>MATVATVVTLTASTITTSTSMATSMATMTTTTSTATTSTASPHVATPRSRGRPVATRRPVGRPKGSKTKRGVTSVASTSMATSVASTMATSVASTMATSVASTSTATPDVANSSMATTDIDNSVERDSDSCVASDIPVSTPAPARVSSAKKRVSLFNTIDPSSTDNRMIILDPRKLHDEIFSQVFCPECCVAKMKTVYYEHHLEGSVVLECTVCPHKLGEKPKKYKTMNVATGKMVYGELLAGRGYYSFIRRNAVCSLPRISLETYNKYASMITQKSIESCKKILAESKDIIVKEYGKLNIVPDDAKILDIDVTYDGTWQTRGHHSNIGIGVAIDALTKLVVDYQVFSKYCNMCIFMENSWKKKKVTNEKYEEFRKRHELECNINYTG</sequence>
<keyword evidence="4" id="KW-1185">Reference proteome</keyword>
<feature type="compositionally biased region" description="Basic residues" evidence="1">
    <location>
        <begin position="59"/>
        <end position="70"/>
    </location>
</feature>
<feature type="non-terminal residue" evidence="3">
    <location>
        <position position="388"/>
    </location>
</feature>
<accession>A0AAW0XZ68</accession>
<protein>
    <recommendedName>
        <fullName evidence="2">Mutator-like transposase domain-containing protein</fullName>
    </recommendedName>
</protein>
<evidence type="ECO:0000313" key="4">
    <source>
        <dbReference type="Proteomes" id="UP001445076"/>
    </source>
</evidence>
<gene>
    <name evidence="3" type="ORF">OTU49_000538</name>
</gene>
<feature type="compositionally biased region" description="Low complexity" evidence="1">
    <location>
        <begin position="26"/>
        <end position="41"/>
    </location>
</feature>